<feature type="chain" id="PRO_5008787587" evidence="2">
    <location>
        <begin position="20"/>
        <end position="236"/>
    </location>
</feature>
<evidence type="ECO:0000313" key="4">
    <source>
        <dbReference type="EnsemblMetazoa" id="CapteP189745"/>
    </source>
</evidence>
<feature type="signal peptide" evidence="2">
    <location>
        <begin position="1"/>
        <end position="19"/>
    </location>
</feature>
<reference evidence="4" key="3">
    <citation type="submission" date="2015-06" db="UniProtKB">
        <authorList>
            <consortium name="EnsemblMetazoa"/>
        </authorList>
    </citation>
    <scope>IDENTIFICATION</scope>
</reference>
<name>R7U293_CAPTE</name>
<feature type="compositionally biased region" description="Polar residues" evidence="1">
    <location>
        <begin position="172"/>
        <end position="183"/>
    </location>
</feature>
<keyword evidence="5" id="KW-1185">Reference proteome</keyword>
<dbReference type="EMBL" id="AMQN01009750">
    <property type="status" value="NOT_ANNOTATED_CDS"/>
    <property type="molecule type" value="Genomic_DNA"/>
</dbReference>
<protein>
    <submittedName>
        <fullName evidence="3 4">Uncharacterized protein</fullName>
    </submittedName>
</protein>
<evidence type="ECO:0000256" key="2">
    <source>
        <dbReference type="SAM" id="SignalP"/>
    </source>
</evidence>
<accession>R7U293</accession>
<dbReference type="Proteomes" id="UP000014760">
    <property type="component" value="Unassembled WGS sequence"/>
</dbReference>
<dbReference type="EnsemblMetazoa" id="CapteT189745">
    <property type="protein sequence ID" value="CapteP189745"/>
    <property type="gene ID" value="CapteG189745"/>
</dbReference>
<sequence length="236" mass="28030">MAFSVVVMVQLLLIICAKAYPVPQTAEQQLKILEELLNMEPNKNSVMNEKGFDFEAIGKLDKLHKPTEDKRMPWMSFKNKQEEKRVPWMSFKGKQEEKRMPWMSFKGKQEEKRLPWMSFEKENTKRVPWFTFKAKEQDKRMPWMNFGEEWENTKPGFHSWGVMLEHSDDSKTPNSVNNKQSSAKWDREPRMKLLKRPFGSGSHHWGEKSWRSSEQAKIREEKSVEKRPFGNAVYQG</sequence>
<evidence type="ECO:0000313" key="5">
    <source>
        <dbReference type="Proteomes" id="UP000014760"/>
    </source>
</evidence>
<dbReference type="EMBL" id="KB306133">
    <property type="protein sequence ID" value="ELU00120.1"/>
    <property type="molecule type" value="Genomic_DNA"/>
</dbReference>
<evidence type="ECO:0000256" key="1">
    <source>
        <dbReference type="SAM" id="MobiDB-lite"/>
    </source>
</evidence>
<dbReference type="HOGENOM" id="CLU_1176411_0_0_1"/>
<proteinExistence type="predicted"/>
<evidence type="ECO:0000313" key="3">
    <source>
        <dbReference type="EMBL" id="ELU00120.1"/>
    </source>
</evidence>
<reference evidence="3 5" key="2">
    <citation type="journal article" date="2013" name="Nature">
        <title>Insights into bilaterian evolution from three spiralian genomes.</title>
        <authorList>
            <person name="Simakov O."/>
            <person name="Marletaz F."/>
            <person name="Cho S.J."/>
            <person name="Edsinger-Gonzales E."/>
            <person name="Havlak P."/>
            <person name="Hellsten U."/>
            <person name="Kuo D.H."/>
            <person name="Larsson T."/>
            <person name="Lv J."/>
            <person name="Arendt D."/>
            <person name="Savage R."/>
            <person name="Osoegawa K."/>
            <person name="de Jong P."/>
            <person name="Grimwood J."/>
            <person name="Chapman J.A."/>
            <person name="Shapiro H."/>
            <person name="Aerts A."/>
            <person name="Otillar R.P."/>
            <person name="Terry A.Y."/>
            <person name="Boore J.L."/>
            <person name="Grigoriev I.V."/>
            <person name="Lindberg D.R."/>
            <person name="Seaver E.C."/>
            <person name="Weisblat D.A."/>
            <person name="Putnam N.H."/>
            <person name="Rokhsar D.S."/>
        </authorList>
    </citation>
    <scope>NUCLEOTIDE SEQUENCE</scope>
    <source>
        <strain evidence="3 5">I ESC-2004</strain>
    </source>
</reference>
<keyword evidence="2" id="KW-0732">Signal</keyword>
<feature type="compositionally biased region" description="Basic and acidic residues" evidence="1">
    <location>
        <begin position="204"/>
        <end position="228"/>
    </location>
</feature>
<organism evidence="3">
    <name type="scientific">Capitella teleta</name>
    <name type="common">Polychaete worm</name>
    <dbReference type="NCBI Taxonomy" id="283909"/>
    <lineage>
        <taxon>Eukaryota</taxon>
        <taxon>Metazoa</taxon>
        <taxon>Spiralia</taxon>
        <taxon>Lophotrochozoa</taxon>
        <taxon>Annelida</taxon>
        <taxon>Polychaeta</taxon>
        <taxon>Sedentaria</taxon>
        <taxon>Scolecida</taxon>
        <taxon>Capitellidae</taxon>
        <taxon>Capitella</taxon>
    </lineage>
</organism>
<dbReference type="AlphaFoldDB" id="R7U293"/>
<reference evidence="5" key="1">
    <citation type="submission" date="2012-12" db="EMBL/GenBank/DDBJ databases">
        <authorList>
            <person name="Hellsten U."/>
            <person name="Grimwood J."/>
            <person name="Chapman J.A."/>
            <person name="Shapiro H."/>
            <person name="Aerts A."/>
            <person name="Otillar R.P."/>
            <person name="Terry A.Y."/>
            <person name="Boore J.L."/>
            <person name="Simakov O."/>
            <person name="Marletaz F."/>
            <person name="Cho S.-J."/>
            <person name="Edsinger-Gonzales E."/>
            <person name="Havlak P."/>
            <person name="Kuo D.-H."/>
            <person name="Larsson T."/>
            <person name="Lv J."/>
            <person name="Arendt D."/>
            <person name="Savage R."/>
            <person name="Osoegawa K."/>
            <person name="de Jong P."/>
            <person name="Lindberg D.R."/>
            <person name="Seaver E.C."/>
            <person name="Weisblat D.A."/>
            <person name="Putnam N.H."/>
            <person name="Grigoriev I.V."/>
            <person name="Rokhsar D.S."/>
        </authorList>
    </citation>
    <scope>NUCLEOTIDE SEQUENCE</scope>
    <source>
        <strain evidence="5">I ESC-2004</strain>
    </source>
</reference>
<gene>
    <name evidence="3" type="ORF">CAPTEDRAFT_189745</name>
</gene>
<feature type="region of interest" description="Disordered" evidence="1">
    <location>
        <begin position="166"/>
        <end position="236"/>
    </location>
</feature>